<dbReference type="PANTHER" id="PTHR35040">
    <property type="match status" value="1"/>
</dbReference>
<proteinExistence type="predicted"/>
<dbReference type="Proteomes" id="UP001060733">
    <property type="component" value="Chromosome"/>
</dbReference>
<dbReference type="PANTHER" id="PTHR35040:SF9">
    <property type="entry name" value="4-LIKE CELL SURFACE PROTEIN, PUTATIVE (AFU_ORTHOLOGUE AFUA_4G14080)-RELATED"/>
    <property type="match status" value="1"/>
</dbReference>
<evidence type="ECO:0000313" key="2">
    <source>
        <dbReference type="EMBL" id="UXY35429.1"/>
    </source>
</evidence>
<accession>A0ABY6ELY0</accession>
<evidence type="ECO:0000313" key="3">
    <source>
        <dbReference type="Proteomes" id="UP001060733"/>
    </source>
</evidence>
<feature type="region of interest" description="Disordered" evidence="1">
    <location>
        <begin position="199"/>
        <end position="251"/>
    </location>
</feature>
<feature type="compositionally biased region" description="Low complexity" evidence="1">
    <location>
        <begin position="223"/>
        <end position="233"/>
    </location>
</feature>
<dbReference type="RefSeq" id="WP_263277758.1">
    <property type="nucleotide sequence ID" value="NZ_CP106795.1"/>
</dbReference>
<name>A0ABY6ELY0_9ACTN</name>
<feature type="compositionally biased region" description="Pro residues" evidence="1">
    <location>
        <begin position="234"/>
        <end position="244"/>
    </location>
</feature>
<organism evidence="2 3">
    <name type="scientific">Streptomyces albidocamelliae</name>
    <dbReference type="NCBI Taxonomy" id="2981135"/>
    <lineage>
        <taxon>Bacteria</taxon>
        <taxon>Bacillati</taxon>
        <taxon>Actinomycetota</taxon>
        <taxon>Actinomycetes</taxon>
        <taxon>Kitasatosporales</taxon>
        <taxon>Streptomycetaceae</taxon>
        <taxon>Streptomyces</taxon>
    </lineage>
</organism>
<dbReference type="InterPro" id="IPR021986">
    <property type="entry name" value="Spherulin4"/>
</dbReference>
<dbReference type="Pfam" id="PF12138">
    <property type="entry name" value="Spherulin4"/>
    <property type="match status" value="1"/>
</dbReference>
<gene>
    <name evidence="2" type="ORF">N8I86_12145</name>
</gene>
<reference evidence="2" key="1">
    <citation type="submission" date="2022-10" db="EMBL/GenBank/DDBJ databases">
        <authorList>
            <person name="Mo P."/>
        </authorList>
    </citation>
    <scope>NUCLEOTIDE SEQUENCE</scope>
    <source>
        <strain evidence="2">HUAS 14-6</strain>
    </source>
</reference>
<sequence>MSTLLVPYYEHPAVRPAEWAAVLAAAPRLYGVVLNPASGPGDRPDAAFARTAAGLRAAGVTVLGYVDTGYGRRTHDDVVRDLARHRTWYGTEGAFLDQVSSGIGEFGHYERLAAAARALGCPTLALNHGTRPHPAYAALAELLVTFEGPWSAYRHTPARAPAPAPGALACHLVYGVPPGADVAAAARARGARVHCAVPGDGPHPGAHCPTACTRPADTRPRARTTGPSGRGPAPRAPSSPPSPPGRRTRPR</sequence>
<protein>
    <submittedName>
        <fullName evidence="2">Spherulation-specific family 4 protein</fullName>
    </submittedName>
</protein>
<keyword evidence="3" id="KW-1185">Reference proteome</keyword>
<evidence type="ECO:0000256" key="1">
    <source>
        <dbReference type="SAM" id="MobiDB-lite"/>
    </source>
</evidence>
<dbReference type="EMBL" id="CP106795">
    <property type="protein sequence ID" value="UXY35429.1"/>
    <property type="molecule type" value="Genomic_DNA"/>
</dbReference>